<evidence type="ECO:0000313" key="12">
    <source>
        <dbReference type="Proteomes" id="UP000515317"/>
    </source>
</evidence>
<dbReference type="PANTHER" id="PTHR32438">
    <property type="entry name" value="4-ALPHA-GLUCANOTRANSFERASE DPE1, CHLOROPLASTIC/AMYLOPLASTIC"/>
    <property type="match status" value="1"/>
</dbReference>
<evidence type="ECO:0000256" key="10">
    <source>
        <dbReference type="RuleBase" id="RU361207"/>
    </source>
</evidence>
<sequence length="697" mass="75974">MSEFDDIRHRLADLAGAHAGFRDQNGSWVETSLEARLRVLDGFGLKSQTEAEARESLIGLEKLRNGLIPALIVSVPGQSPRIAIKTSAGEAGFRLTDESGAVRDGRVPVSDGLVLLPPLNMGYFALELSAGDDTGSATIISAPPRCYLPDVLSRGARLWGTVAQVYGLTSARSMGIGEYTDVAEAATGTGTLGGDFLGLSPLHALFAADRSKYSPYSPSSRLFLETLHLDITAISGFSGSKAAELMDSAEYRAKLAVLRSAPLVDHEGVWALKRPLLDALFADFLMDGTDADFEAFRKEGGEPLKLHAAFEALSEHFRGENRNWTGEWPDAFRSPKSEVVSWFCDEKADLVTFHAWLQYLADKQLNEAANAARESGMAIGLYRDLAVGGDRSGSEVWAAPELFSPTLSVGAPPDPLGPQGQNWGLPPMDPFALERHGLKAFRALVTANMRHAGAIRIDHAFQLRRLFLIPEGGHGPDGAYVDFPFEGLLAVLRLESHRSKCIVIAEDLGTAPEGFSDAIMHAGLLSYRVMYFERGEHGRFKKPAEYPRDAMSVFTTHDLPTLRGWWHGGDIDLRENLAVFDPERAGHERTARREDVRKFCQALNEEGLLDTAEPPPEPPLDAAIRFIARAPSALTAIQFEDAAGEIDQANLPGVETGHPNWRRRIFTNVQELTGHSSRLAGWAKLLSGEGRRRPGPA</sequence>
<dbReference type="InterPro" id="IPR003385">
    <property type="entry name" value="Glyco_hydro_77"/>
</dbReference>
<evidence type="ECO:0000256" key="8">
    <source>
        <dbReference type="ARBA" id="ARBA00031423"/>
    </source>
</evidence>
<dbReference type="Proteomes" id="UP000515317">
    <property type="component" value="Chromosome"/>
</dbReference>
<evidence type="ECO:0000313" key="11">
    <source>
        <dbReference type="EMBL" id="BCJ92058.1"/>
    </source>
</evidence>
<dbReference type="EC" id="2.4.1.25" evidence="3 10"/>
<evidence type="ECO:0000256" key="9">
    <source>
        <dbReference type="ARBA" id="ARBA00031501"/>
    </source>
</evidence>
<organism evidence="11 12">
    <name type="scientific">Terrihabitans soli</name>
    <dbReference type="NCBI Taxonomy" id="708113"/>
    <lineage>
        <taxon>Bacteria</taxon>
        <taxon>Pseudomonadati</taxon>
        <taxon>Pseudomonadota</taxon>
        <taxon>Alphaproteobacteria</taxon>
        <taxon>Hyphomicrobiales</taxon>
        <taxon>Terrihabitans</taxon>
    </lineage>
</organism>
<dbReference type="AlphaFoldDB" id="A0A6S6QZH8"/>
<evidence type="ECO:0000256" key="3">
    <source>
        <dbReference type="ARBA" id="ARBA00012560"/>
    </source>
</evidence>
<dbReference type="Gene3D" id="3.20.20.80">
    <property type="entry name" value="Glycosidases"/>
    <property type="match status" value="1"/>
</dbReference>
<evidence type="ECO:0000256" key="4">
    <source>
        <dbReference type="ARBA" id="ARBA00020295"/>
    </source>
</evidence>
<gene>
    <name evidence="11" type="ORF">IZ6_27930</name>
</gene>
<comment type="catalytic activity">
    <reaction evidence="1 10">
        <text>Transfers a segment of a (1-&gt;4)-alpha-D-glucan to a new position in an acceptor, which may be glucose or a (1-&gt;4)-alpha-D-glucan.</text>
        <dbReference type="EC" id="2.4.1.25"/>
    </reaction>
</comment>
<dbReference type="InterPro" id="IPR017853">
    <property type="entry name" value="GH"/>
</dbReference>
<dbReference type="NCBIfam" id="TIGR00217">
    <property type="entry name" value="malQ"/>
    <property type="match status" value="1"/>
</dbReference>
<keyword evidence="7 10" id="KW-0119">Carbohydrate metabolism</keyword>
<keyword evidence="5 10" id="KW-0328">Glycosyltransferase</keyword>
<dbReference type="GO" id="GO:0005975">
    <property type="term" value="P:carbohydrate metabolic process"/>
    <property type="evidence" value="ECO:0007669"/>
    <property type="project" value="InterPro"/>
</dbReference>
<keyword evidence="6 10" id="KW-0808">Transferase</keyword>
<comment type="similarity">
    <text evidence="2 10">Belongs to the disproportionating enzyme family.</text>
</comment>
<evidence type="ECO:0000256" key="5">
    <source>
        <dbReference type="ARBA" id="ARBA00022676"/>
    </source>
</evidence>
<evidence type="ECO:0000256" key="1">
    <source>
        <dbReference type="ARBA" id="ARBA00000439"/>
    </source>
</evidence>
<dbReference type="RefSeq" id="WP_222875662.1">
    <property type="nucleotide sequence ID" value="NZ_AP023361.1"/>
</dbReference>
<dbReference type="Pfam" id="PF02446">
    <property type="entry name" value="Glyco_hydro_77"/>
    <property type="match status" value="1"/>
</dbReference>
<dbReference type="KEGG" id="tso:IZ6_27930"/>
<dbReference type="PANTHER" id="PTHR32438:SF5">
    <property type="entry name" value="4-ALPHA-GLUCANOTRANSFERASE DPE1, CHLOROPLASTIC_AMYLOPLASTIC"/>
    <property type="match status" value="1"/>
</dbReference>
<reference evidence="11 12" key="1">
    <citation type="submission" date="2020-08" db="EMBL/GenBank/DDBJ databases">
        <title>Genome sequence of Rhizobiales bacterium strain IZ6.</title>
        <authorList>
            <person name="Nakai R."/>
            <person name="Naganuma T."/>
        </authorList>
    </citation>
    <scope>NUCLEOTIDE SEQUENCE [LARGE SCALE GENOMIC DNA]</scope>
    <source>
        <strain evidence="11 12">IZ6</strain>
    </source>
</reference>
<protein>
    <recommendedName>
        <fullName evidence="4 10">4-alpha-glucanotransferase</fullName>
        <ecNumber evidence="3 10">2.4.1.25</ecNumber>
    </recommendedName>
    <alternativeName>
        <fullName evidence="8 10">Amylomaltase</fullName>
    </alternativeName>
    <alternativeName>
        <fullName evidence="9 10">Disproportionating enzyme</fullName>
    </alternativeName>
</protein>
<name>A0A6S6QZH8_9HYPH</name>
<accession>A0A6S6QZH8</accession>
<dbReference type="SUPFAM" id="SSF51445">
    <property type="entry name" value="(Trans)glycosidases"/>
    <property type="match status" value="1"/>
</dbReference>
<keyword evidence="12" id="KW-1185">Reference proteome</keyword>
<evidence type="ECO:0000256" key="2">
    <source>
        <dbReference type="ARBA" id="ARBA00005684"/>
    </source>
</evidence>
<proteinExistence type="inferred from homology"/>
<dbReference type="EMBL" id="AP023361">
    <property type="protein sequence ID" value="BCJ92058.1"/>
    <property type="molecule type" value="Genomic_DNA"/>
</dbReference>
<evidence type="ECO:0000256" key="6">
    <source>
        <dbReference type="ARBA" id="ARBA00022679"/>
    </source>
</evidence>
<dbReference type="GO" id="GO:0004134">
    <property type="term" value="F:4-alpha-glucanotransferase activity"/>
    <property type="evidence" value="ECO:0007669"/>
    <property type="project" value="UniProtKB-EC"/>
</dbReference>
<evidence type="ECO:0000256" key="7">
    <source>
        <dbReference type="ARBA" id="ARBA00023277"/>
    </source>
</evidence>